<dbReference type="Pfam" id="PF23561">
    <property type="entry name" value="zf-C2H2_15"/>
    <property type="match status" value="1"/>
</dbReference>
<evidence type="ECO:0000256" key="8">
    <source>
        <dbReference type="SAM" id="MobiDB-lite"/>
    </source>
</evidence>
<dbReference type="InterPro" id="IPR043359">
    <property type="entry name" value="GLI-like"/>
</dbReference>
<keyword evidence="4 7" id="KW-0863">Zinc-finger</keyword>
<dbReference type="EMBL" id="BTRK01000003">
    <property type="protein sequence ID" value="GMR42917.1"/>
    <property type="molecule type" value="Genomic_DNA"/>
</dbReference>
<evidence type="ECO:0000256" key="3">
    <source>
        <dbReference type="ARBA" id="ARBA00022737"/>
    </source>
</evidence>
<feature type="domain" description="C2H2-type" evidence="9">
    <location>
        <begin position="153"/>
        <end position="183"/>
    </location>
</feature>
<evidence type="ECO:0000313" key="11">
    <source>
        <dbReference type="Proteomes" id="UP001328107"/>
    </source>
</evidence>
<feature type="region of interest" description="Disordered" evidence="8">
    <location>
        <begin position="523"/>
        <end position="556"/>
    </location>
</feature>
<reference evidence="11" key="1">
    <citation type="submission" date="2022-10" db="EMBL/GenBank/DDBJ databases">
        <title>Genome assembly of Pristionchus species.</title>
        <authorList>
            <person name="Yoshida K."/>
            <person name="Sommer R.J."/>
        </authorList>
    </citation>
    <scope>NUCLEOTIDE SEQUENCE [LARGE SCALE GENOMIC DNA]</scope>
    <source>
        <strain evidence="11">RS5460</strain>
    </source>
</reference>
<dbReference type="InterPro" id="IPR013087">
    <property type="entry name" value="Znf_C2H2_type"/>
</dbReference>
<feature type="non-terminal residue" evidence="10">
    <location>
        <position position="1"/>
    </location>
</feature>
<accession>A0AAN5CG57</accession>
<evidence type="ECO:0000256" key="6">
    <source>
        <dbReference type="ARBA" id="ARBA00023242"/>
    </source>
</evidence>
<feature type="region of interest" description="Disordered" evidence="8">
    <location>
        <begin position="571"/>
        <end position="600"/>
    </location>
</feature>
<proteinExistence type="predicted"/>
<keyword evidence="3" id="KW-0677">Repeat</keyword>
<evidence type="ECO:0000256" key="7">
    <source>
        <dbReference type="PROSITE-ProRule" id="PRU00042"/>
    </source>
</evidence>
<evidence type="ECO:0000256" key="1">
    <source>
        <dbReference type="ARBA" id="ARBA00004123"/>
    </source>
</evidence>
<dbReference type="Gene3D" id="3.30.160.60">
    <property type="entry name" value="Classic Zinc Finger"/>
    <property type="match status" value="8"/>
</dbReference>
<protein>
    <recommendedName>
        <fullName evidence="9">C2H2-type domain-containing protein</fullName>
    </recommendedName>
</protein>
<dbReference type="GO" id="GO:0000978">
    <property type="term" value="F:RNA polymerase II cis-regulatory region sequence-specific DNA binding"/>
    <property type="evidence" value="ECO:0007669"/>
    <property type="project" value="TreeGrafter"/>
</dbReference>
<dbReference type="InterPro" id="IPR056436">
    <property type="entry name" value="Znf-C2H2_ZIC1-5/GLI1-3-like"/>
</dbReference>
<keyword evidence="6" id="KW-0539">Nucleus</keyword>
<evidence type="ECO:0000313" key="10">
    <source>
        <dbReference type="EMBL" id="GMR42917.1"/>
    </source>
</evidence>
<dbReference type="Proteomes" id="UP001328107">
    <property type="component" value="Unassembled WGS sequence"/>
</dbReference>
<dbReference type="PROSITE" id="PS50157">
    <property type="entry name" value="ZINC_FINGER_C2H2_2"/>
    <property type="match status" value="6"/>
</dbReference>
<sequence length="600" mass="70588">EEEDITFGHRFFRPPPPSYRPELVLHPTTSRFLSANDRAIISNGRMKEEGSKKRPMISGRCRWRGCLCTFASETGIGAHVYREHIAPLKEFRCEWVMCTREQPFTTQQELIEHILVHIGMKTHRCTFVGCNESFYHAATLNTHMRTHTGELPFECKHPNCGRAFITASERIKHMSSVHSDGKRYRCHVDECRNEFPDPSSLRSHIKEIHGEAEWERKKILIQKLYNQRMNEKRKELSEKAEIIVERRVKEEELGNDRVMIKEEDPEGTQEELRALRYKEIEEEFRRRIRIGRSRGRPRKGGNHPAVHGNSTSPANDESEDEDEDGSEKNWECCWRECKMSFTSDFKLMEHAYSDHITPLEVDYPCEWEGCTRKEPYKFQYMLTNHVRTHIGMRTHTCPFDGCAKAYFRRENLTTHERTHTGELPYECKHPNCGKAFVNASDRAKHTNRVHSGNKPYNCNVINCRKKYTDPSSLRKHIKNIHGEEVWELTKRNKHQKYTIVNGKRKQLLRPLIAIKDESFAMDESDLPREESMESEESLPLFEDGGDSSDIKKEEEMEFEEFAHCSKWIQENEKSEVKKEVKEEPIDDPPREIKQEEIDDY</sequence>
<feature type="domain" description="C2H2-type" evidence="9">
    <location>
        <begin position="395"/>
        <end position="424"/>
    </location>
</feature>
<dbReference type="SUPFAM" id="SSF57667">
    <property type="entry name" value="beta-beta-alpha zinc fingers"/>
    <property type="match status" value="5"/>
</dbReference>
<dbReference type="PANTHER" id="PTHR45718">
    <property type="entry name" value="TRANSCRIPTIONAL ACTIVATOR CUBITUS INTERRUPTUS"/>
    <property type="match status" value="1"/>
</dbReference>
<dbReference type="GO" id="GO:0000981">
    <property type="term" value="F:DNA-binding transcription factor activity, RNA polymerase II-specific"/>
    <property type="evidence" value="ECO:0007669"/>
    <property type="project" value="TreeGrafter"/>
</dbReference>
<keyword evidence="2" id="KW-0479">Metal-binding</keyword>
<evidence type="ECO:0000259" key="9">
    <source>
        <dbReference type="PROSITE" id="PS50157"/>
    </source>
</evidence>
<keyword evidence="5" id="KW-0862">Zinc</keyword>
<comment type="caution">
    <text evidence="10">The sequence shown here is derived from an EMBL/GenBank/DDBJ whole genome shotgun (WGS) entry which is preliminary data.</text>
</comment>
<evidence type="ECO:0000256" key="4">
    <source>
        <dbReference type="ARBA" id="ARBA00022771"/>
    </source>
</evidence>
<feature type="compositionally biased region" description="Acidic residues" evidence="8">
    <location>
        <begin position="316"/>
        <end position="325"/>
    </location>
</feature>
<feature type="domain" description="C2H2-type" evidence="9">
    <location>
        <begin position="184"/>
        <end position="209"/>
    </location>
</feature>
<dbReference type="GO" id="GO:0005634">
    <property type="term" value="C:nucleus"/>
    <property type="evidence" value="ECO:0007669"/>
    <property type="project" value="UniProtKB-SubCell"/>
</dbReference>
<dbReference type="PROSITE" id="PS00028">
    <property type="entry name" value="ZINC_FINGER_C2H2_1"/>
    <property type="match status" value="7"/>
</dbReference>
<feature type="compositionally biased region" description="Basic residues" evidence="8">
    <location>
        <begin position="291"/>
        <end position="301"/>
    </location>
</feature>
<feature type="domain" description="C2H2-type" evidence="9">
    <location>
        <begin position="456"/>
        <end position="486"/>
    </location>
</feature>
<feature type="region of interest" description="Disordered" evidence="8">
    <location>
        <begin position="291"/>
        <end position="325"/>
    </location>
</feature>
<dbReference type="PANTHER" id="PTHR45718:SF4">
    <property type="entry name" value="TRANSCRIPTIONAL ACTIVATOR CUBITUS INTERRUPTUS"/>
    <property type="match status" value="1"/>
</dbReference>
<feature type="domain" description="C2H2-type" evidence="9">
    <location>
        <begin position="123"/>
        <end position="152"/>
    </location>
</feature>
<comment type="subcellular location">
    <subcellularLocation>
        <location evidence="1">Nucleus</location>
    </subcellularLocation>
</comment>
<keyword evidence="11" id="KW-1185">Reference proteome</keyword>
<dbReference type="InterPro" id="IPR036236">
    <property type="entry name" value="Znf_C2H2_sf"/>
</dbReference>
<feature type="domain" description="C2H2-type" evidence="9">
    <location>
        <begin position="425"/>
        <end position="455"/>
    </location>
</feature>
<dbReference type="Pfam" id="PF00096">
    <property type="entry name" value="zf-C2H2"/>
    <property type="match status" value="5"/>
</dbReference>
<name>A0AAN5CG57_9BILA</name>
<dbReference type="AlphaFoldDB" id="A0AAN5CG57"/>
<dbReference type="GO" id="GO:0008270">
    <property type="term" value="F:zinc ion binding"/>
    <property type="evidence" value="ECO:0007669"/>
    <property type="project" value="UniProtKB-KW"/>
</dbReference>
<gene>
    <name evidence="10" type="ORF">PMAYCL1PPCAC_13112</name>
</gene>
<dbReference type="SMART" id="SM00355">
    <property type="entry name" value="ZnF_C2H2"/>
    <property type="match status" value="10"/>
</dbReference>
<evidence type="ECO:0000256" key="5">
    <source>
        <dbReference type="ARBA" id="ARBA00022833"/>
    </source>
</evidence>
<organism evidence="10 11">
    <name type="scientific">Pristionchus mayeri</name>
    <dbReference type="NCBI Taxonomy" id="1317129"/>
    <lineage>
        <taxon>Eukaryota</taxon>
        <taxon>Metazoa</taxon>
        <taxon>Ecdysozoa</taxon>
        <taxon>Nematoda</taxon>
        <taxon>Chromadorea</taxon>
        <taxon>Rhabditida</taxon>
        <taxon>Rhabditina</taxon>
        <taxon>Diplogasteromorpha</taxon>
        <taxon>Diplogasteroidea</taxon>
        <taxon>Neodiplogasteridae</taxon>
        <taxon>Pristionchus</taxon>
    </lineage>
</organism>
<evidence type="ECO:0000256" key="2">
    <source>
        <dbReference type="ARBA" id="ARBA00022723"/>
    </source>
</evidence>